<reference evidence="1" key="1">
    <citation type="submission" date="2021-01" db="EMBL/GenBank/DDBJ databases">
        <authorList>
            <person name="Kaushik A."/>
        </authorList>
    </citation>
    <scope>NUCLEOTIDE SEQUENCE</scope>
    <source>
        <strain evidence="1">AG6-10EEA</strain>
    </source>
</reference>
<dbReference type="AlphaFoldDB" id="A0A8H3AD41"/>
<organism evidence="1 2">
    <name type="scientific">Rhizoctonia solani</name>
    <dbReference type="NCBI Taxonomy" id="456999"/>
    <lineage>
        <taxon>Eukaryota</taxon>
        <taxon>Fungi</taxon>
        <taxon>Dikarya</taxon>
        <taxon>Basidiomycota</taxon>
        <taxon>Agaricomycotina</taxon>
        <taxon>Agaricomycetes</taxon>
        <taxon>Cantharellales</taxon>
        <taxon>Ceratobasidiaceae</taxon>
        <taxon>Rhizoctonia</taxon>
    </lineage>
</organism>
<sequence>MLFRYDLDFLSPQHKDLLDADNGPGLRWLGGVPDRLVFILAKMNTLFEDHGHCLDSEIVQDLERDIEACKPVISSGAGEDPALAIGRVVVQQSWRLAGYVYLYMGLCGANSLDKRVVKVQKQFMRLLETVKPSRNPDSFLVFPMIIVLLLLHCRTNPSCLLVYGVFLSATSQGQWEMIRSEY</sequence>
<evidence type="ECO:0000313" key="2">
    <source>
        <dbReference type="Proteomes" id="UP000663853"/>
    </source>
</evidence>
<evidence type="ECO:0000313" key="1">
    <source>
        <dbReference type="EMBL" id="CAE6411632.1"/>
    </source>
</evidence>
<accession>A0A8H3AD41</accession>
<gene>
    <name evidence="1" type="ORF">RDB_LOCUS1576</name>
</gene>
<protein>
    <submittedName>
        <fullName evidence="1">Uncharacterized protein</fullName>
    </submittedName>
</protein>
<comment type="caution">
    <text evidence="1">The sequence shown here is derived from an EMBL/GenBank/DDBJ whole genome shotgun (WGS) entry which is preliminary data.</text>
</comment>
<dbReference type="Proteomes" id="UP000663853">
    <property type="component" value="Unassembled WGS sequence"/>
</dbReference>
<dbReference type="Pfam" id="PF11951">
    <property type="entry name" value="Fungal_trans_2"/>
    <property type="match status" value="1"/>
</dbReference>
<dbReference type="EMBL" id="CAJMXA010000023">
    <property type="protein sequence ID" value="CAE6411632.1"/>
    <property type="molecule type" value="Genomic_DNA"/>
</dbReference>
<name>A0A8H3AD41_9AGAM</name>
<dbReference type="InterPro" id="IPR021858">
    <property type="entry name" value="Fun_TF"/>
</dbReference>
<proteinExistence type="predicted"/>